<evidence type="ECO:0000313" key="1">
    <source>
        <dbReference type="EMBL" id="EAQ77817.1"/>
    </source>
</evidence>
<dbReference type="AlphaFoldDB" id="A4A036"/>
<sequence length="35" mass="3825">MVNYAQCDSEMIPAILEGIVAGGQRVEVYAETPNR</sequence>
<organism evidence="1 2">
    <name type="scientific">Blastopirellula marina DSM 3645</name>
    <dbReference type="NCBI Taxonomy" id="314230"/>
    <lineage>
        <taxon>Bacteria</taxon>
        <taxon>Pseudomonadati</taxon>
        <taxon>Planctomycetota</taxon>
        <taxon>Planctomycetia</taxon>
        <taxon>Pirellulales</taxon>
        <taxon>Pirellulaceae</taxon>
        <taxon>Blastopirellula</taxon>
    </lineage>
</organism>
<name>A4A036_9BACT</name>
<dbReference type="STRING" id="314230.DSM3645_05934"/>
<accession>A4A036</accession>
<proteinExistence type="predicted"/>
<comment type="caution">
    <text evidence="1">The sequence shown here is derived from an EMBL/GenBank/DDBJ whole genome shotgun (WGS) entry which is preliminary data.</text>
</comment>
<dbReference type="EMBL" id="AANZ01000027">
    <property type="protein sequence ID" value="EAQ77817.1"/>
    <property type="molecule type" value="Genomic_DNA"/>
</dbReference>
<dbReference type="Proteomes" id="UP000004358">
    <property type="component" value="Unassembled WGS sequence"/>
</dbReference>
<reference evidence="1 2" key="1">
    <citation type="submission" date="2006-02" db="EMBL/GenBank/DDBJ databases">
        <authorList>
            <person name="Amann R."/>
            <person name="Ferriera S."/>
            <person name="Johnson J."/>
            <person name="Kravitz S."/>
            <person name="Halpern A."/>
            <person name="Remington K."/>
            <person name="Beeson K."/>
            <person name="Tran B."/>
            <person name="Rogers Y.-H."/>
            <person name="Friedman R."/>
            <person name="Venter J.C."/>
        </authorList>
    </citation>
    <scope>NUCLEOTIDE SEQUENCE [LARGE SCALE GENOMIC DNA]</scope>
    <source>
        <strain evidence="1 2">DSM 3645</strain>
    </source>
</reference>
<dbReference type="HOGENOM" id="CLU_3363585_0_0_0"/>
<protein>
    <submittedName>
        <fullName evidence="1">Uncharacterized protein</fullName>
    </submittedName>
</protein>
<evidence type="ECO:0000313" key="2">
    <source>
        <dbReference type="Proteomes" id="UP000004358"/>
    </source>
</evidence>
<gene>
    <name evidence="1" type="ORF">DSM3645_05934</name>
</gene>